<dbReference type="Proteomes" id="UP000737402">
    <property type="component" value="Unassembled WGS sequence"/>
</dbReference>
<evidence type="ECO:0000313" key="3">
    <source>
        <dbReference type="Proteomes" id="UP000737402"/>
    </source>
</evidence>
<dbReference type="RefSeq" id="WP_204414648.1">
    <property type="nucleotide sequence ID" value="NZ_JAFBED010000002.1"/>
</dbReference>
<keyword evidence="3" id="KW-1185">Reference proteome</keyword>
<protein>
    <recommendedName>
        <fullName evidence="4">YpfB family protein</fullName>
    </recommendedName>
</protein>
<name>A0ABS2NY16_9BACI</name>
<sequence length="60" mass="6946">MKRFEGIIVKLLIIQLCCLVVAQSLILYTEVSPFLTKVVQYEGVDGMEIMEHIETFDQNR</sequence>
<dbReference type="Pfam" id="PF17313">
    <property type="entry name" value="DUF5359"/>
    <property type="match status" value="1"/>
</dbReference>
<dbReference type="InterPro" id="IPR035281">
    <property type="entry name" value="DUF5359"/>
</dbReference>
<keyword evidence="1" id="KW-1133">Transmembrane helix</keyword>
<organism evidence="2 3">
    <name type="scientific">Sutcliffiella tianshenii</name>
    <dbReference type="NCBI Taxonomy" id="1463404"/>
    <lineage>
        <taxon>Bacteria</taxon>
        <taxon>Bacillati</taxon>
        <taxon>Bacillota</taxon>
        <taxon>Bacilli</taxon>
        <taxon>Bacillales</taxon>
        <taxon>Bacillaceae</taxon>
        <taxon>Sutcliffiella</taxon>
    </lineage>
</organism>
<reference evidence="2 3" key="1">
    <citation type="submission" date="2021-01" db="EMBL/GenBank/DDBJ databases">
        <title>Genomic Encyclopedia of Type Strains, Phase IV (KMG-IV): sequencing the most valuable type-strain genomes for metagenomic binning, comparative biology and taxonomic classification.</title>
        <authorList>
            <person name="Goeker M."/>
        </authorList>
    </citation>
    <scope>NUCLEOTIDE SEQUENCE [LARGE SCALE GENOMIC DNA]</scope>
    <source>
        <strain evidence="2 3">DSM 25879</strain>
    </source>
</reference>
<evidence type="ECO:0000313" key="2">
    <source>
        <dbReference type="EMBL" id="MBM7619572.1"/>
    </source>
</evidence>
<keyword evidence="1" id="KW-0472">Membrane</keyword>
<comment type="caution">
    <text evidence="2">The sequence shown here is derived from an EMBL/GenBank/DDBJ whole genome shotgun (WGS) entry which is preliminary data.</text>
</comment>
<accession>A0ABS2NY16</accession>
<evidence type="ECO:0008006" key="4">
    <source>
        <dbReference type="Google" id="ProtNLM"/>
    </source>
</evidence>
<evidence type="ECO:0000256" key="1">
    <source>
        <dbReference type="SAM" id="Phobius"/>
    </source>
</evidence>
<gene>
    <name evidence="2" type="ORF">JOC95_001421</name>
</gene>
<dbReference type="EMBL" id="JAFBED010000002">
    <property type="protein sequence ID" value="MBM7619572.1"/>
    <property type="molecule type" value="Genomic_DNA"/>
</dbReference>
<proteinExistence type="predicted"/>
<keyword evidence="1" id="KW-0812">Transmembrane</keyword>
<feature type="transmembrane region" description="Helical" evidence="1">
    <location>
        <begin position="7"/>
        <end position="28"/>
    </location>
</feature>